<dbReference type="Proteomes" id="UP000325577">
    <property type="component" value="Linkage Group LG1"/>
</dbReference>
<dbReference type="FunFam" id="1.10.510.10:FF:000084">
    <property type="entry name" value="Wall-associated receptor kinase 2"/>
    <property type="match status" value="1"/>
</dbReference>
<dbReference type="PROSITE" id="PS00107">
    <property type="entry name" value="PROTEIN_KINASE_ATP"/>
    <property type="match status" value="1"/>
</dbReference>
<reference evidence="19 20" key="1">
    <citation type="submission" date="2019-09" db="EMBL/GenBank/DDBJ databases">
        <title>A chromosome-level genome assembly of the Chinese tupelo Nyssa sinensis.</title>
        <authorList>
            <person name="Yang X."/>
            <person name="Kang M."/>
            <person name="Yang Y."/>
            <person name="Xiong H."/>
            <person name="Wang M."/>
            <person name="Zhang Z."/>
            <person name="Wang Z."/>
            <person name="Wu H."/>
            <person name="Ma T."/>
            <person name="Liu J."/>
            <person name="Xi Z."/>
        </authorList>
    </citation>
    <scope>NUCLEOTIDE SEQUENCE [LARGE SCALE GENOMIC DNA]</scope>
    <source>
        <strain evidence="19">J267</strain>
        <tissue evidence="19">Leaf</tissue>
    </source>
</reference>
<keyword evidence="7" id="KW-0418">Kinase</keyword>
<dbReference type="AlphaFoldDB" id="A0A5J5BUB5"/>
<dbReference type="GO" id="GO:0007166">
    <property type="term" value="P:cell surface receptor signaling pathway"/>
    <property type="evidence" value="ECO:0007669"/>
    <property type="project" value="InterPro"/>
</dbReference>
<evidence type="ECO:0000256" key="8">
    <source>
        <dbReference type="ARBA" id="ARBA00022840"/>
    </source>
</evidence>
<keyword evidence="20" id="KW-1185">Reference proteome</keyword>
<dbReference type="Gene3D" id="3.30.200.20">
    <property type="entry name" value="Phosphorylase Kinase, domain 1"/>
    <property type="match status" value="1"/>
</dbReference>
<dbReference type="InterPro" id="IPR045274">
    <property type="entry name" value="WAK-like"/>
</dbReference>
<gene>
    <name evidence="19" type="ORF">F0562_002682</name>
</gene>
<dbReference type="Pfam" id="PF00069">
    <property type="entry name" value="Pkinase"/>
    <property type="match status" value="1"/>
</dbReference>
<accession>A0A5J5BUB5</accession>
<comment type="catalytic activity">
    <reaction evidence="14">
        <text>L-threonyl-[protein] + ATP = O-phospho-L-threonyl-[protein] + ADP + H(+)</text>
        <dbReference type="Rhea" id="RHEA:46608"/>
        <dbReference type="Rhea" id="RHEA-COMP:11060"/>
        <dbReference type="Rhea" id="RHEA-COMP:11605"/>
        <dbReference type="ChEBI" id="CHEBI:15378"/>
        <dbReference type="ChEBI" id="CHEBI:30013"/>
        <dbReference type="ChEBI" id="CHEBI:30616"/>
        <dbReference type="ChEBI" id="CHEBI:61977"/>
        <dbReference type="ChEBI" id="CHEBI:456216"/>
    </reaction>
</comment>
<proteinExistence type="predicted"/>
<evidence type="ECO:0000256" key="14">
    <source>
        <dbReference type="ARBA" id="ARBA00047951"/>
    </source>
</evidence>
<dbReference type="PANTHER" id="PTHR27005">
    <property type="entry name" value="WALL-ASSOCIATED RECEPTOR KINASE-LIKE 21"/>
    <property type="match status" value="1"/>
</dbReference>
<dbReference type="InterPro" id="IPR011009">
    <property type="entry name" value="Kinase-like_dom_sf"/>
</dbReference>
<keyword evidence="2" id="KW-0723">Serine/threonine-protein kinase</keyword>
<keyword evidence="11" id="KW-1015">Disulfide bond</keyword>
<evidence type="ECO:0000313" key="19">
    <source>
        <dbReference type="EMBL" id="KAA8546579.1"/>
    </source>
</evidence>
<evidence type="ECO:0000256" key="6">
    <source>
        <dbReference type="ARBA" id="ARBA00022741"/>
    </source>
</evidence>
<evidence type="ECO:0000256" key="12">
    <source>
        <dbReference type="ARBA" id="ARBA00023180"/>
    </source>
</evidence>
<evidence type="ECO:0000256" key="17">
    <source>
        <dbReference type="SAM" id="SignalP"/>
    </source>
</evidence>
<dbReference type="InterPro" id="IPR000719">
    <property type="entry name" value="Prot_kinase_dom"/>
</dbReference>
<dbReference type="InterPro" id="IPR008271">
    <property type="entry name" value="Ser/Thr_kinase_AS"/>
</dbReference>
<dbReference type="GO" id="GO:0005524">
    <property type="term" value="F:ATP binding"/>
    <property type="evidence" value="ECO:0007669"/>
    <property type="project" value="UniProtKB-UniRule"/>
</dbReference>
<dbReference type="PROSITE" id="PS50011">
    <property type="entry name" value="PROTEIN_KINASE_DOM"/>
    <property type="match status" value="1"/>
</dbReference>
<dbReference type="InterPro" id="IPR025287">
    <property type="entry name" value="WAK_GUB"/>
</dbReference>
<dbReference type="EMBL" id="CM018032">
    <property type="protein sequence ID" value="KAA8546579.1"/>
    <property type="molecule type" value="Genomic_DNA"/>
</dbReference>
<dbReference type="Pfam" id="PF13947">
    <property type="entry name" value="GUB_WAK_bind"/>
    <property type="match status" value="1"/>
</dbReference>
<keyword evidence="10" id="KW-0472">Membrane</keyword>
<evidence type="ECO:0000313" key="20">
    <source>
        <dbReference type="Proteomes" id="UP000325577"/>
    </source>
</evidence>
<dbReference type="GO" id="GO:0004674">
    <property type="term" value="F:protein serine/threonine kinase activity"/>
    <property type="evidence" value="ECO:0007669"/>
    <property type="project" value="UniProtKB-KW"/>
</dbReference>
<feature type="compositionally biased region" description="Polar residues" evidence="16">
    <location>
        <begin position="674"/>
        <end position="689"/>
    </location>
</feature>
<keyword evidence="8 15" id="KW-0067">ATP-binding</keyword>
<evidence type="ECO:0000256" key="13">
    <source>
        <dbReference type="ARBA" id="ARBA00047558"/>
    </source>
</evidence>
<dbReference type="OrthoDB" id="4062651at2759"/>
<dbReference type="SUPFAM" id="SSF56112">
    <property type="entry name" value="Protein kinase-like (PK-like)"/>
    <property type="match status" value="1"/>
</dbReference>
<evidence type="ECO:0000256" key="9">
    <source>
        <dbReference type="ARBA" id="ARBA00022989"/>
    </source>
</evidence>
<evidence type="ECO:0000256" key="5">
    <source>
        <dbReference type="ARBA" id="ARBA00022729"/>
    </source>
</evidence>
<evidence type="ECO:0000256" key="4">
    <source>
        <dbReference type="ARBA" id="ARBA00022692"/>
    </source>
</evidence>
<comment type="catalytic activity">
    <reaction evidence="13">
        <text>L-seryl-[protein] + ATP = O-phospho-L-seryl-[protein] + ADP + H(+)</text>
        <dbReference type="Rhea" id="RHEA:17989"/>
        <dbReference type="Rhea" id="RHEA-COMP:9863"/>
        <dbReference type="Rhea" id="RHEA-COMP:11604"/>
        <dbReference type="ChEBI" id="CHEBI:15378"/>
        <dbReference type="ChEBI" id="CHEBI:29999"/>
        <dbReference type="ChEBI" id="CHEBI:30616"/>
        <dbReference type="ChEBI" id="CHEBI:83421"/>
        <dbReference type="ChEBI" id="CHEBI:456216"/>
    </reaction>
</comment>
<dbReference type="InterPro" id="IPR017441">
    <property type="entry name" value="Protein_kinase_ATP_BS"/>
</dbReference>
<organism evidence="19 20">
    <name type="scientific">Nyssa sinensis</name>
    <dbReference type="NCBI Taxonomy" id="561372"/>
    <lineage>
        <taxon>Eukaryota</taxon>
        <taxon>Viridiplantae</taxon>
        <taxon>Streptophyta</taxon>
        <taxon>Embryophyta</taxon>
        <taxon>Tracheophyta</taxon>
        <taxon>Spermatophyta</taxon>
        <taxon>Magnoliopsida</taxon>
        <taxon>eudicotyledons</taxon>
        <taxon>Gunneridae</taxon>
        <taxon>Pentapetalae</taxon>
        <taxon>asterids</taxon>
        <taxon>Cornales</taxon>
        <taxon>Nyssaceae</taxon>
        <taxon>Nyssa</taxon>
    </lineage>
</organism>
<keyword evidence="9" id="KW-1133">Transmembrane helix</keyword>
<evidence type="ECO:0000256" key="11">
    <source>
        <dbReference type="ARBA" id="ARBA00023157"/>
    </source>
</evidence>
<feature type="signal peptide" evidence="17">
    <location>
        <begin position="1"/>
        <end position="25"/>
    </location>
</feature>
<comment type="subcellular location">
    <subcellularLocation>
        <location evidence="1">Membrane</location>
        <topology evidence="1">Single-pass type I membrane protein</topology>
    </subcellularLocation>
</comment>
<dbReference type="InterPro" id="IPR013695">
    <property type="entry name" value="WAK"/>
</dbReference>
<evidence type="ECO:0000256" key="2">
    <source>
        <dbReference type="ARBA" id="ARBA00022527"/>
    </source>
</evidence>
<protein>
    <recommendedName>
        <fullName evidence="18">Protein kinase domain-containing protein</fullName>
    </recommendedName>
</protein>
<dbReference type="GO" id="GO:0030247">
    <property type="term" value="F:polysaccharide binding"/>
    <property type="evidence" value="ECO:0007669"/>
    <property type="project" value="InterPro"/>
</dbReference>
<keyword evidence="12" id="KW-0325">Glycoprotein</keyword>
<evidence type="ECO:0000256" key="1">
    <source>
        <dbReference type="ARBA" id="ARBA00004479"/>
    </source>
</evidence>
<name>A0A5J5BUB5_9ASTE</name>
<dbReference type="PROSITE" id="PS00108">
    <property type="entry name" value="PROTEIN_KINASE_ST"/>
    <property type="match status" value="1"/>
</dbReference>
<keyword evidence="6 15" id="KW-0547">Nucleotide-binding</keyword>
<dbReference type="FunFam" id="3.30.200.20:FF:000043">
    <property type="entry name" value="Wall-associated receptor kinase 2"/>
    <property type="match status" value="1"/>
</dbReference>
<dbReference type="Pfam" id="PF08488">
    <property type="entry name" value="WAK"/>
    <property type="match status" value="1"/>
</dbReference>
<sequence>MALREMLVQLITLLISILLARAIAATSQPEPGCPTSCGNLSIPFPFGTSDGCYLDDSFFLTCNDTQYNPPRTFAGDEQVLDISVDGHMRVASNFAQDCFNKSGLLFEKSTNFSLSNFVISSTRNKFTAVGCDTIGVAVGEGSEGQNYAIGCISYCNRIESVDNGSCSGFGCCQTSMPQGATDFTVVVGSTWNHTNISDFNPCGYAFVVEEDYFNFSTLDLKDFQNRENVPMVLDWAIGNETCEDAKKNSSSYACRAVNSDCYNSPNGLGYFCNCSRGYQGNPYLIDDCQGLSISLLVLVVGSSWIYWIVKKRKHMKLKEKFFQQNGGLMFQQQLSRHEGSIEIAKIFTIEDLKKATNNYDESRVIGRGGFGTVYKGVLLDNRVVAIKKSKISDQNQIEQFINEVIVLSQINHRNVVKLLGCCLETEVPLLVYEFITNGTLSYHIHNEGRATLLSWEMRLKIAAETAGAIAYLHSAASMPIIHRDIKSTNILLDDNYTTKVADFGASKLIPVDQAQLTTLVQGTFGYLDPEYFHSSQLTEKSDVYSFGVLLAELLTGEKALSFVRPEKDRNLATYFDSSMEEGRLFQILDHRPVNEGKLEQLKEVAELARRCLRVKGEERPTMKEVAMELEGLRVMEKHPWVNVNLYLEETELLLAKTVPSDGYNNGTISVDNGCSSSTGYDSMKNQGIVSLNDGR</sequence>
<evidence type="ECO:0000256" key="10">
    <source>
        <dbReference type="ARBA" id="ARBA00023136"/>
    </source>
</evidence>
<keyword evidence="4" id="KW-0812">Transmembrane</keyword>
<feature type="region of interest" description="Disordered" evidence="16">
    <location>
        <begin position="674"/>
        <end position="695"/>
    </location>
</feature>
<evidence type="ECO:0000256" key="3">
    <source>
        <dbReference type="ARBA" id="ARBA00022679"/>
    </source>
</evidence>
<evidence type="ECO:0000256" key="7">
    <source>
        <dbReference type="ARBA" id="ARBA00022777"/>
    </source>
</evidence>
<feature type="chain" id="PRO_5023840831" description="Protein kinase domain-containing protein" evidence="17">
    <location>
        <begin position="26"/>
        <end position="695"/>
    </location>
</feature>
<feature type="domain" description="Protein kinase" evidence="18">
    <location>
        <begin position="359"/>
        <end position="641"/>
    </location>
</feature>
<keyword evidence="5 17" id="KW-0732">Signal</keyword>
<dbReference type="PANTHER" id="PTHR27005:SF283">
    <property type="entry name" value="OS02G0633066 PROTEIN"/>
    <property type="match status" value="1"/>
</dbReference>
<evidence type="ECO:0000259" key="18">
    <source>
        <dbReference type="PROSITE" id="PS50011"/>
    </source>
</evidence>
<dbReference type="CDD" id="cd14066">
    <property type="entry name" value="STKc_IRAK"/>
    <property type="match status" value="1"/>
</dbReference>
<evidence type="ECO:0000256" key="15">
    <source>
        <dbReference type="PROSITE-ProRule" id="PRU10141"/>
    </source>
</evidence>
<evidence type="ECO:0000256" key="16">
    <source>
        <dbReference type="SAM" id="MobiDB-lite"/>
    </source>
</evidence>
<dbReference type="GO" id="GO:0005886">
    <property type="term" value="C:plasma membrane"/>
    <property type="evidence" value="ECO:0007669"/>
    <property type="project" value="TreeGrafter"/>
</dbReference>
<feature type="binding site" evidence="15">
    <location>
        <position position="388"/>
    </location>
    <ligand>
        <name>ATP</name>
        <dbReference type="ChEBI" id="CHEBI:30616"/>
    </ligand>
</feature>
<keyword evidence="3" id="KW-0808">Transferase</keyword>
<dbReference type="SMART" id="SM00220">
    <property type="entry name" value="S_TKc"/>
    <property type="match status" value="1"/>
</dbReference>
<dbReference type="Gene3D" id="1.10.510.10">
    <property type="entry name" value="Transferase(Phosphotransferase) domain 1"/>
    <property type="match status" value="1"/>
</dbReference>